<organism evidence="1 2">
    <name type="scientific">Lysobacter enzymogenes</name>
    <dbReference type="NCBI Taxonomy" id="69"/>
    <lineage>
        <taxon>Bacteria</taxon>
        <taxon>Pseudomonadati</taxon>
        <taxon>Pseudomonadota</taxon>
        <taxon>Gammaproteobacteria</taxon>
        <taxon>Lysobacterales</taxon>
        <taxon>Lysobacteraceae</taxon>
        <taxon>Lysobacter</taxon>
    </lineage>
</organism>
<sequence>MPDLSPFERAALFALCRRAPLFKWEREAPSEPALASLERKGLIARDGEGWRLTESGRRRTRPARAPHR</sequence>
<name>A0A3N2RCT9_LYSEN</name>
<proteinExistence type="predicted"/>
<reference evidence="1 2" key="1">
    <citation type="submission" date="2018-10" db="EMBL/GenBank/DDBJ databases">
        <title>The genome of Lysobacter enzymogenes OH11.</title>
        <authorList>
            <person name="Liu F."/>
            <person name="Zhao Y."/>
            <person name="Qian G."/>
            <person name="Chen Y."/>
            <person name="Xu H."/>
        </authorList>
    </citation>
    <scope>NUCLEOTIDE SEQUENCE [LARGE SCALE GENOMIC DNA]</scope>
    <source>
        <strain evidence="1 2">OH11</strain>
    </source>
</reference>
<dbReference type="AlphaFoldDB" id="A0A3N2RCT9"/>
<comment type="caution">
    <text evidence="1">The sequence shown here is derived from an EMBL/GenBank/DDBJ whole genome shotgun (WGS) entry which is preliminary data.</text>
</comment>
<gene>
    <name evidence="1" type="ORF">D9T17_19190</name>
</gene>
<dbReference type="EMBL" id="RCTY01000047">
    <property type="protein sequence ID" value="ROU05253.1"/>
    <property type="molecule type" value="Genomic_DNA"/>
</dbReference>
<dbReference type="RefSeq" id="WP_123648934.1">
    <property type="nucleotide sequence ID" value="NZ_RCTY01000047.1"/>
</dbReference>
<protein>
    <submittedName>
        <fullName evidence="1">Uncharacterized protein</fullName>
    </submittedName>
</protein>
<evidence type="ECO:0000313" key="1">
    <source>
        <dbReference type="EMBL" id="ROU05253.1"/>
    </source>
</evidence>
<evidence type="ECO:0000313" key="2">
    <source>
        <dbReference type="Proteomes" id="UP000275910"/>
    </source>
</evidence>
<dbReference type="Proteomes" id="UP000275910">
    <property type="component" value="Unassembled WGS sequence"/>
</dbReference>
<accession>A0A3N2RCT9</accession>